<keyword evidence="2" id="KW-1185">Reference proteome</keyword>
<dbReference type="eggNOG" id="ENOG503137G">
    <property type="taxonomic scope" value="Bacteria"/>
</dbReference>
<evidence type="ECO:0000313" key="2">
    <source>
        <dbReference type="Proteomes" id="UP000023541"/>
    </source>
</evidence>
<dbReference type="EMBL" id="AQRA01000009">
    <property type="protein sequence ID" value="EZH72251.1"/>
    <property type="molecule type" value="Genomic_DNA"/>
</dbReference>
<dbReference type="PROSITE" id="PS51257">
    <property type="entry name" value="PROKAR_LIPOPROTEIN"/>
    <property type="match status" value="1"/>
</dbReference>
<accession>A0A023BQI1</accession>
<sequence length="209" mass="24505">MKETKMMRSVFCRSKKNILFAFGCLLLLFSSCVKDKKVQDSKIEYKLFNLENSGWKSKSVSHFLSDIEYKATLVPLQYYILKNEGNKDLQKVDSIYESLKDERVIEIEFKQEQEDDVLKSKYTNRDYESAVKYMSFIIKNDFKIVTQSGDTIPCLGATFERNFKVAPFKRLLLHFGNILPEENIKLIYEDHLFGNGILKFKFTETPIKL</sequence>
<proteinExistence type="predicted"/>
<organism evidence="1 2">
    <name type="scientific">Aquimarina atlantica</name>
    <dbReference type="NCBI Taxonomy" id="1317122"/>
    <lineage>
        <taxon>Bacteria</taxon>
        <taxon>Pseudomonadati</taxon>
        <taxon>Bacteroidota</taxon>
        <taxon>Flavobacteriia</taxon>
        <taxon>Flavobacteriales</taxon>
        <taxon>Flavobacteriaceae</taxon>
        <taxon>Aquimarina</taxon>
    </lineage>
</organism>
<comment type="caution">
    <text evidence="1">The sequence shown here is derived from an EMBL/GenBank/DDBJ whole genome shotgun (WGS) entry which is preliminary data.</text>
</comment>
<gene>
    <name evidence="1" type="ORF">ATO12_25285</name>
</gene>
<reference evidence="1 2" key="1">
    <citation type="submission" date="2014-04" db="EMBL/GenBank/DDBJ databases">
        <title>Aquimarina sp. 22II-S11-z7 Genome Sequencing.</title>
        <authorList>
            <person name="Lai Q."/>
        </authorList>
    </citation>
    <scope>NUCLEOTIDE SEQUENCE [LARGE SCALE GENOMIC DNA]</scope>
    <source>
        <strain evidence="1 2">22II-S11-z7</strain>
    </source>
</reference>
<protein>
    <recommendedName>
        <fullName evidence="3">Lipoprotein</fullName>
    </recommendedName>
</protein>
<dbReference type="AlphaFoldDB" id="A0A023BQI1"/>
<dbReference type="RefSeq" id="WP_240486159.1">
    <property type="nucleotide sequence ID" value="NZ_AQRA01000009.1"/>
</dbReference>
<name>A0A023BQI1_9FLAO</name>
<dbReference type="Proteomes" id="UP000023541">
    <property type="component" value="Unassembled WGS sequence"/>
</dbReference>
<dbReference type="STRING" id="1317122.ATO12_25285"/>
<evidence type="ECO:0008006" key="3">
    <source>
        <dbReference type="Google" id="ProtNLM"/>
    </source>
</evidence>
<evidence type="ECO:0000313" key="1">
    <source>
        <dbReference type="EMBL" id="EZH72251.1"/>
    </source>
</evidence>